<name>A0AAJ1SP43_9MICC</name>
<feature type="transmembrane region" description="Helical" evidence="2">
    <location>
        <begin position="101"/>
        <end position="122"/>
    </location>
</feature>
<gene>
    <name evidence="3" type="ORF">J2T23_000299</name>
</gene>
<reference evidence="3 4" key="1">
    <citation type="submission" date="2023-07" db="EMBL/GenBank/DDBJ databases">
        <title>Sorghum-associated microbial communities from plants grown in Nebraska, USA.</title>
        <authorList>
            <person name="Schachtman D."/>
        </authorList>
    </citation>
    <scope>NUCLEOTIDE SEQUENCE [LARGE SCALE GENOMIC DNA]</scope>
    <source>
        <strain evidence="3 4">DS1001</strain>
    </source>
</reference>
<dbReference type="RefSeq" id="WP_141160440.1">
    <property type="nucleotide sequence ID" value="NZ_JAUSTB010000001.1"/>
</dbReference>
<evidence type="ECO:0000313" key="3">
    <source>
        <dbReference type="EMBL" id="MDQ0144425.1"/>
    </source>
</evidence>
<keyword evidence="4" id="KW-1185">Reference proteome</keyword>
<dbReference type="EMBL" id="JAUSTB010000001">
    <property type="protein sequence ID" value="MDQ0144425.1"/>
    <property type="molecule type" value="Genomic_DNA"/>
</dbReference>
<keyword evidence="2" id="KW-0812">Transmembrane</keyword>
<dbReference type="AlphaFoldDB" id="A0AAJ1SP43"/>
<feature type="transmembrane region" description="Helical" evidence="2">
    <location>
        <begin position="60"/>
        <end position="81"/>
    </location>
</feature>
<feature type="region of interest" description="Disordered" evidence="1">
    <location>
        <begin position="1"/>
        <end position="35"/>
    </location>
</feature>
<organism evidence="3 4">
    <name type="scientific">Pseudarthrobacter niigatensis</name>
    <dbReference type="NCBI Taxonomy" id="369935"/>
    <lineage>
        <taxon>Bacteria</taxon>
        <taxon>Bacillati</taxon>
        <taxon>Actinomycetota</taxon>
        <taxon>Actinomycetes</taxon>
        <taxon>Micrococcales</taxon>
        <taxon>Micrococcaceae</taxon>
        <taxon>Pseudarthrobacter</taxon>
    </lineage>
</organism>
<protein>
    <submittedName>
        <fullName evidence="3">Uncharacterized protein</fullName>
    </submittedName>
</protein>
<proteinExistence type="predicted"/>
<keyword evidence="2" id="KW-1133">Transmembrane helix</keyword>
<dbReference type="Proteomes" id="UP001239267">
    <property type="component" value="Unassembled WGS sequence"/>
</dbReference>
<evidence type="ECO:0000256" key="1">
    <source>
        <dbReference type="SAM" id="MobiDB-lite"/>
    </source>
</evidence>
<evidence type="ECO:0000313" key="4">
    <source>
        <dbReference type="Proteomes" id="UP001239267"/>
    </source>
</evidence>
<evidence type="ECO:0000256" key="2">
    <source>
        <dbReference type="SAM" id="Phobius"/>
    </source>
</evidence>
<sequence length="129" mass="13857">MGFEQSKELRPNNRGTGLGSGQHEGIGFREVSNGDGTVPATMTAAAAEEIGPSPRTKNPFIIILWALSGVLILGGLLALLNGSLEVSMTQRVSMADILFTFAPQSVFIGVTTVIALMFWHAWRWQRGQG</sequence>
<accession>A0AAJ1SP43</accession>
<comment type="caution">
    <text evidence="3">The sequence shown here is derived from an EMBL/GenBank/DDBJ whole genome shotgun (WGS) entry which is preliminary data.</text>
</comment>
<keyword evidence="2" id="KW-0472">Membrane</keyword>
<feature type="compositionally biased region" description="Basic and acidic residues" evidence="1">
    <location>
        <begin position="1"/>
        <end position="11"/>
    </location>
</feature>